<reference evidence="2" key="1">
    <citation type="submission" date="2018-12" db="EMBL/GenBank/DDBJ databases">
        <authorList>
            <person name="Syme R.A."/>
            <person name="Farfan-Caceres L."/>
            <person name="Lichtenzveig J."/>
        </authorList>
    </citation>
    <scope>NUCLEOTIDE SEQUENCE</scope>
    <source>
        <strain evidence="2">Al4</strain>
    </source>
</reference>
<sequence length="436" mass="49338">MGQLSPPPNWPLPPIPLRSPLRPSGRSHGIVGTTSVGNYTVGKHSRFSASNSSSSSSSHYSQDDAAETGGYFERNTMLVQEQTDQKKIEFTLRRNSKQTPSLDDLSNILYLRGRLQEMGSTFTAEGEMLTYGNPPLNADLEQMLRLGAMYDDQWNVFFTNYEVKQDSSYDLWSDLKVLKRMLQNEGIFFDDQHRRLNYGSSHPKLIRLSDQYDVIREDWLNKTMQNLHPLQRRSPAREEIPETPTNLGWKFLFEDSDEEELARKKNRRSSRLTVVVEESQPGNGPGPMVEEDHLLEVETYPSPVTPEISKIVHDTAYKPLPQAPSMRSLTTGAPALLHGSSPLQATETASMLLRDVESESESANSLVEANEPSHGIENRRPEQVSVLALLVEDERRRAEERQRGHLPDAGAENKKGKKKSRGLRMWLRTVLGRKKG</sequence>
<organism evidence="2 3">
    <name type="scientific">Ascochyta lentis</name>
    <dbReference type="NCBI Taxonomy" id="205686"/>
    <lineage>
        <taxon>Eukaryota</taxon>
        <taxon>Fungi</taxon>
        <taxon>Dikarya</taxon>
        <taxon>Ascomycota</taxon>
        <taxon>Pezizomycotina</taxon>
        <taxon>Dothideomycetes</taxon>
        <taxon>Pleosporomycetidae</taxon>
        <taxon>Pleosporales</taxon>
        <taxon>Pleosporineae</taxon>
        <taxon>Didymellaceae</taxon>
        <taxon>Ascochyta</taxon>
    </lineage>
</organism>
<evidence type="ECO:0000256" key="1">
    <source>
        <dbReference type="SAM" id="MobiDB-lite"/>
    </source>
</evidence>
<name>A0A8H7JDG5_9PLEO</name>
<feature type="compositionally biased region" description="Basic and acidic residues" evidence="1">
    <location>
        <begin position="396"/>
        <end position="414"/>
    </location>
</feature>
<evidence type="ECO:0000313" key="2">
    <source>
        <dbReference type="EMBL" id="KAF9701098.1"/>
    </source>
</evidence>
<feature type="compositionally biased region" description="Pro residues" evidence="1">
    <location>
        <begin position="1"/>
        <end position="17"/>
    </location>
</feature>
<comment type="caution">
    <text evidence="2">The sequence shown here is derived from an EMBL/GenBank/DDBJ whole genome shotgun (WGS) entry which is preliminary data.</text>
</comment>
<dbReference type="Proteomes" id="UP000651452">
    <property type="component" value="Unassembled WGS sequence"/>
</dbReference>
<proteinExistence type="predicted"/>
<reference evidence="2" key="2">
    <citation type="submission" date="2020-09" db="EMBL/GenBank/DDBJ databases">
        <title>Reference genome assembly for Australian Ascochyta lentis isolate Al4.</title>
        <authorList>
            <person name="Lee R.C."/>
            <person name="Farfan-Caceres L.M."/>
            <person name="Debler J.W."/>
            <person name="Williams A.H."/>
            <person name="Henares B.M."/>
        </authorList>
    </citation>
    <scope>NUCLEOTIDE SEQUENCE</scope>
    <source>
        <strain evidence="2">Al4</strain>
    </source>
</reference>
<feature type="region of interest" description="Disordered" evidence="1">
    <location>
        <begin position="263"/>
        <end position="288"/>
    </location>
</feature>
<keyword evidence="3" id="KW-1185">Reference proteome</keyword>
<feature type="compositionally biased region" description="Low complexity" evidence="1">
    <location>
        <begin position="18"/>
        <end position="27"/>
    </location>
</feature>
<evidence type="ECO:0000313" key="3">
    <source>
        <dbReference type="Proteomes" id="UP000651452"/>
    </source>
</evidence>
<feature type="region of interest" description="Disordered" evidence="1">
    <location>
        <begin position="396"/>
        <end position="436"/>
    </location>
</feature>
<feature type="region of interest" description="Disordered" evidence="1">
    <location>
        <begin position="1"/>
        <end position="65"/>
    </location>
</feature>
<accession>A0A8H7JDG5</accession>
<dbReference type="OrthoDB" id="3770985at2759"/>
<feature type="region of interest" description="Disordered" evidence="1">
    <location>
        <begin position="362"/>
        <end position="381"/>
    </location>
</feature>
<feature type="compositionally biased region" description="Low complexity" evidence="1">
    <location>
        <begin position="47"/>
        <end position="60"/>
    </location>
</feature>
<dbReference type="AlphaFoldDB" id="A0A8H7JDG5"/>
<gene>
    <name evidence="2" type="ORF">EKO04_000423</name>
</gene>
<dbReference type="EMBL" id="RZGK01000002">
    <property type="protein sequence ID" value="KAF9701098.1"/>
    <property type="molecule type" value="Genomic_DNA"/>
</dbReference>
<protein>
    <submittedName>
        <fullName evidence="2">Uncharacterized protein</fullName>
    </submittedName>
</protein>